<dbReference type="GO" id="GO:0016788">
    <property type="term" value="F:hydrolase activity, acting on ester bonds"/>
    <property type="evidence" value="ECO:0007669"/>
    <property type="project" value="InterPro"/>
</dbReference>
<dbReference type="InterPro" id="IPR003647">
    <property type="entry name" value="Intron_nuc_1_rpt"/>
</dbReference>
<dbReference type="InterPro" id="IPR036388">
    <property type="entry name" value="WH-like_DNA-bd_sf"/>
</dbReference>
<dbReference type="EMBL" id="QWIV01000003">
    <property type="protein sequence ID" value="RMZ61260.1"/>
    <property type="molecule type" value="Genomic_DNA"/>
</dbReference>
<dbReference type="AlphaFoldDB" id="A0A3M7LGQ1"/>
<dbReference type="RefSeq" id="WP_122545256.1">
    <property type="nucleotide sequence ID" value="NZ_QWIV01000003.1"/>
</dbReference>
<evidence type="ECO:0000313" key="3">
    <source>
        <dbReference type="Proteomes" id="UP000267524"/>
    </source>
</evidence>
<organism evidence="2 3">
    <name type="scientific">Chryseobacterium nematophagum</name>
    <dbReference type="NCBI Taxonomy" id="2305228"/>
    <lineage>
        <taxon>Bacteria</taxon>
        <taxon>Pseudomonadati</taxon>
        <taxon>Bacteroidota</taxon>
        <taxon>Flavobacteriia</taxon>
        <taxon>Flavobacteriales</taxon>
        <taxon>Weeksellaceae</taxon>
        <taxon>Chryseobacterium group</taxon>
        <taxon>Chryseobacterium</taxon>
    </lineage>
</organism>
<dbReference type="Gene3D" id="1.10.10.10">
    <property type="entry name" value="Winged helix-like DNA-binding domain superfamily/Winged helix DNA-binding domain"/>
    <property type="match status" value="1"/>
</dbReference>
<feature type="domain" description="NUMOD4" evidence="1">
    <location>
        <begin position="27"/>
        <end position="74"/>
    </location>
</feature>
<dbReference type="InterPro" id="IPR010902">
    <property type="entry name" value="NUMOD4"/>
</dbReference>
<feature type="domain" description="NUMOD4" evidence="1">
    <location>
        <begin position="267"/>
        <end position="316"/>
    </location>
</feature>
<comment type="caution">
    <text evidence="2">The sequence shown here is derived from an EMBL/GenBank/DDBJ whole genome shotgun (WGS) entry which is preliminary data.</text>
</comment>
<dbReference type="InterPro" id="IPR044925">
    <property type="entry name" value="His-Me_finger_sf"/>
</dbReference>
<dbReference type="SUPFAM" id="SSF54060">
    <property type="entry name" value="His-Me finger endonucleases"/>
    <property type="match status" value="1"/>
</dbReference>
<dbReference type="Gene3D" id="3.90.75.20">
    <property type="match status" value="2"/>
</dbReference>
<name>A0A3M7LGQ1_9FLAO</name>
<evidence type="ECO:0000259" key="1">
    <source>
        <dbReference type="Pfam" id="PF07463"/>
    </source>
</evidence>
<proteinExistence type="predicted"/>
<keyword evidence="3" id="KW-1185">Reference proteome</keyword>
<dbReference type="Pfam" id="PF07463">
    <property type="entry name" value="NUMOD4"/>
    <property type="match status" value="2"/>
</dbReference>
<reference evidence="2 3" key="1">
    <citation type="submission" date="2018-08" db="EMBL/GenBank/DDBJ databases">
        <title>Chryseobacterium nematophagum: a novel matrix digesting pathogen of nematodes.</title>
        <authorList>
            <person name="Page A."/>
            <person name="Roberts M."/>
            <person name="Felix M.-A."/>
            <person name="Weir W."/>
        </authorList>
    </citation>
    <scope>NUCLEOTIDE SEQUENCE [LARGE SCALE GENOMIC DNA]</scope>
    <source>
        <strain evidence="2 3">JUb275</strain>
    </source>
</reference>
<sequence>MKLPTELDDEYINTVLSNLSLKDLPDEQWKLIEGFDNYAISSYGRVKSRERLVPLPNGGEQKILAKIMKPQVFRYFNKHLKAHFYNVRCNLSIEGKVYGKSTARLVYYHFVEKFDVDDLSFRISFKDENRFNVHFSNLEKVTTVALRNNVLNKGRGKKGNYQQAVHQYKVNGDFVASYENIYAASKILKINHTHILAVVNKKRITAGTFRWFPKDYIPTDEDFIPEEKNKSEKIFNTSLWKNLGKPIIDQNNPPACMNLSLKDLPGEIWESIPNLKGYFVISNKGRIKRLNTWTENKNKTFCKERIISLFLATHSDTNYYLYTNLNHKGSRRQIRLNKYLYYCFVEKFDLSDRNLMVVNDSNPLWDIDISKLSLHPANYVLREKKHGCLTNKELK</sequence>
<gene>
    <name evidence="2" type="ORF">D1632_00155</name>
</gene>
<evidence type="ECO:0000313" key="2">
    <source>
        <dbReference type="EMBL" id="RMZ61260.1"/>
    </source>
</evidence>
<dbReference type="Proteomes" id="UP000267524">
    <property type="component" value="Unassembled WGS sequence"/>
</dbReference>
<accession>A0A3M7LGQ1</accession>
<protein>
    <recommendedName>
        <fullName evidence="1">NUMOD4 domain-containing protein</fullName>
    </recommendedName>
</protein>
<dbReference type="SMART" id="SM00497">
    <property type="entry name" value="IENR1"/>
    <property type="match status" value="1"/>
</dbReference>